<reference evidence="1" key="2">
    <citation type="submission" date="2020-11" db="EMBL/GenBank/DDBJ databases">
        <authorList>
            <person name="McCartney M.A."/>
            <person name="Auch B."/>
            <person name="Kono T."/>
            <person name="Mallez S."/>
            <person name="Becker A."/>
            <person name="Gohl D.M."/>
            <person name="Silverstein K.A.T."/>
            <person name="Koren S."/>
            <person name="Bechman K.B."/>
            <person name="Herman A."/>
            <person name="Abrahante J.E."/>
            <person name="Garbe J."/>
        </authorList>
    </citation>
    <scope>NUCLEOTIDE SEQUENCE</scope>
    <source>
        <strain evidence="1">Duluth1</strain>
        <tissue evidence="1">Whole animal</tissue>
    </source>
</reference>
<gene>
    <name evidence="1" type="ORF">DPMN_161817</name>
</gene>
<evidence type="ECO:0000313" key="2">
    <source>
        <dbReference type="Proteomes" id="UP000828390"/>
    </source>
</evidence>
<dbReference type="InterPro" id="IPR032675">
    <property type="entry name" value="LRR_dom_sf"/>
</dbReference>
<dbReference type="EMBL" id="JAIWYP010000008">
    <property type="protein sequence ID" value="KAH3783867.1"/>
    <property type="molecule type" value="Genomic_DNA"/>
</dbReference>
<keyword evidence="2" id="KW-1185">Reference proteome</keyword>
<name>A0A9D4EP62_DREPO</name>
<proteinExistence type="predicted"/>
<accession>A0A9D4EP62</accession>
<dbReference type="Proteomes" id="UP000828390">
    <property type="component" value="Unassembled WGS sequence"/>
</dbReference>
<organism evidence="1 2">
    <name type="scientific">Dreissena polymorpha</name>
    <name type="common">Zebra mussel</name>
    <name type="synonym">Mytilus polymorpha</name>
    <dbReference type="NCBI Taxonomy" id="45954"/>
    <lineage>
        <taxon>Eukaryota</taxon>
        <taxon>Metazoa</taxon>
        <taxon>Spiralia</taxon>
        <taxon>Lophotrochozoa</taxon>
        <taxon>Mollusca</taxon>
        <taxon>Bivalvia</taxon>
        <taxon>Autobranchia</taxon>
        <taxon>Heteroconchia</taxon>
        <taxon>Euheterodonta</taxon>
        <taxon>Imparidentia</taxon>
        <taxon>Neoheterodontei</taxon>
        <taxon>Myida</taxon>
        <taxon>Dreissenoidea</taxon>
        <taxon>Dreissenidae</taxon>
        <taxon>Dreissena</taxon>
    </lineage>
</organism>
<comment type="caution">
    <text evidence="1">The sequence shown here is derived from an EMBL/GenBank/DDBJ whole genome shotgun (WGS) entry which is preliminary data.</text>
</comment>
<dbReference type="Gene3D" id="3.80.10.10">
    <property type="entry name" value="Ribonuclease Inhibitor"/>
    <property type="match status" value="1"/>
</dbReference>
<protein>
    <submittedName>
        <fullName evidence="1">Uncharacterized protein</fullName>
    </submittedName>
</protein>
<sequence length="150" mass="16847">MNKSNAKLLEISYSQKLEWLVLMGEETVVHLCGKPITLQPNVLNGLAQLKILKFKGCECKALDVLSCRNLETINLRGEGLSLQPNAFHGLALLNILKIKGSHLSTTCSRSHMYSPIFMKLGQKIHPKNILDEFKNDAVEKDQLRASLYSR</sequence>
<dbReference type="AlphaFoldDB" id="A0A9D4EP62"/>
<dbReference type="SUPFAM" id="SSF52058">
    <property type="entry name" value="L domain-like"/>
    <property type="match status" value="1"/>
</dbReference>
<reference evidence="1" key="1">
    <citation type="journal article" date="2019" name="bioRxiv">
        <title>The Genome of the Zebra Mussel, Dreissena polymorpha: A Resource for Invasive Species Research.</title>
        <authorList>
            <person name="McCartney M.A."/>
            <person name="Auch B."/>
            <person name="Kono T."/>
            <person name="Mallez S."/>
            <person name="Zhang Y."/>
            <person name="Obille A."/>
            <person name="Becker A."/>
            <person name="Abrahante J.E."/>
            <person name="Garbe J."/>
            <person name="Badalamenti J.P."/>
            <person name="Herman A."/>
            <person name="Mangelson H."/>
            <person name="Liachko I."/>
            <person name="Sullivan S."/>
            <person name="Sone E.D."/>
            <person name="Koren S."/>
            <person name="Silverstein K.A.T."/>
            <person name="Beckman K.B."/>
            <person name="Gohl D.M."/>
        </authorList>
    </citation>
    <scope>NUCLEOTIDE SEQUENCE</scope>
    <source>
        <strain evidence="1">Duluth1</strain>
        <tissue evidence="1">Whole animal</tissue>
    </source>
</reference>
<evidence type="ECO:0000313" key="1">
    <source>
        <dbReference type="EMBL" id="KAH3783867.1"/>
    </source>
</evidence>